<proteinExistence type="inferred from homology"/>
<evidence type="ECO:0000259" key="2">
    <source>
        <dbReference type="Pfam" id="PF00868"/>
    </source>
</evidence>
<dbReference type="SUPFAM" id="SSF54001">
    <property type="entry name" value="Cysteine proteinases"/>
    <property type="match status" value="1"/>
</dbReference>
<dbReference type="Pfam" id="PF00868">
    <property type="entry name" value="Transglut_N"/>
    <property type="match status" value="1"/>
</dbReference>
<dbReference type="Proteomes" id="UP001345963">
    <property type="component" value="Unassembled WGS sequence"/>
</dbReference>
<name>A0ABU7C9N8_9TELE</name>
<dbReference type="EMBL" id="JAHUTI010081558">
    <property type="protein sequence ID" value="MED6258886.1"/>
    <property type="molecule type" value="Genomic_DNA"/>
</dbReference>
<dbReference type="Gene3D" id="2.60.40.10">
    <property type="entry name" value="Immunoglobulins"/>
    <property type="match status" value="1"/>
</dbReference>
<dbReference type="InterPro" id="IPR014756">
    <property type="entry name" value="Ig_E-set"/>
</dbReference>
<evidence type="ECO:0000256" key="1">
    <source>
        <dbReference type="ARBA" id="ARBA00005968"/>
    </source>
</evidence>
<protein>
    <recommendedName>
        <fullName evidence="2">Transglutaminase N-terminal domain-containing protein</fullName>
    </recommendedName>
</protein>
<dbReference type="InterPro" id="IPR001102">
    <property type="entry name" value="Transglutaminase_N"/>
</dbReference>
<dbReference type="PANTHER" id="PTHR11590">
    <property type="entry name" value="PROTEIN-GLUTAMINE GAMMA-GLUTAMYLTRANSFERASE"/>
    <property type="match status" value="1"/>
</dbReference>
<organism evidence="3 4">
    <name type="scientific">Ataeniobius toweri</name>
    <dbReference type="NCBI Taxonomy" id="208326"/>
    <lineage>
        <taxon>Eukaryota</taxon>
        <taxon>Metazoa</taxon>
        <taxon>Chordata</taxon>
        <taxon>Craniata</taxon>
        <taxon>Vertebrata</taxon>
        <taxon>Euteleostomi</taxon>
        <taxon>Actinopterygii</taxon>
        <taxon>Neopterygii</taxon>
        <taxon>Teleostei</taxon>
        <taxon>Neoteleostei</taxon>
        <taxon>Acanthomorphata</taxon>
        <taxon>Ovalentaria</taxon>
        <taxon>Atherinomorphae</taxon>
        <taxon>Cyprinodontiformes</taxon>
        <taxon>Goodeidae</taxon>
        <taxon>Ataeniobius</taxon>
    </lineage>
</organism>
<accession>A0ABU7C9N8</accession>
<dbReference type="Gene3D" id="3.90.260.10">
    <property type="entry name" value="Transglutaminase-like"/>
    <property type="match status" value="1"/>
</dbReference>
<dbReference type="PANTHER" id="PTHR11590:SF81">
    <property type="entry name" value="PROTEIN-GLUTAMINE GAMMA-GLUTAMYLTRANSFERASE K-LIKE ISOFORM X4"/>
    <property type="match status" value="1"/>
</dbReference>
<evidence type="ECO:0000313" key="3">
    <source>
        <dbReference type="EMBL" id="MED6258886.1"/>
    </source>
</evidence>
<dbReference type="InterPro" id="IPR036985">
    <property type="entry name" value="Transglutaminase-like_sf"/>
</dbReference>
<feature type="non-terminal residue" evidence="3">
    <location>
        <position position="298"/>
    </location>
</feature>
<dbReference type="SUPFAM" id="SSF81296">
    <property type="entry name" value="E set domains"/>
    <property type="match status" value="1"/>
</dbReference>
<comment type="similarity">
    <text evidence="1">Belongs to the transglutaminase superfamily. Transglutaminase family.</text>
</comment>
<sequence length="298" mass="33668">MKLDGSKDYSNRNKVFTGVDLHSDTNNNDHRTSKISVKELIVRRGQPFKLTLKLAQPFKPAFDQLTMTVATGDFPSEERGTMSRFGVPDKVRRSASAKAVWRAELQRSSSPETGILTLTITPPADSPVGEYKMSATLGEEERELANLSVLFNPWCPGDWVFLPDEEERKEYVMNEHGIIYKGVDNYIFPITWDYGQFEEDMVKICMKILDLNFKHKLDPADDVSARCNPIYVSRVITSMINTANSGGILKGNWGNDFRCGLPPTHWSSSYAILNNWYNSCFCSVKFGQCWVFAGVMCS</sequence>
<gene>
    <name evidence="3" type="ORF">ATANTOWER_013741</name>
</gene>
<feature type="domain" description="Transglutaminase N-terminal" evidence="2">
    <location>
        <begin position="19"/>
        <end position="135"/>
    </location>
</feature>
<reference evidence="3 4" key="1">
    <citation type="submission" date="2021-07" db="EMBL/GenBank/DDBJ databases">
        <authorList>
            <person name="Palmer J.M."/>
        </authorList>
    </citation>
    <scope>NUCLEOTIDE SEQUENCE [LARGE SCALE GENOMIC DNA]</scope>
    <source>
        <strain evidence="3 4">AT_MEX2019</strain>
        <tissue evidence="3">Muscle</tissue>
    </source>
</reference>
<dbReference type="InterPro" id="IPR038765">
    <property type="entry name" value="Papain-like_cys_pep_sf"/>
</dbReference>
<keyword evidence="4" id="KW-1185">Reference proteome</keyword>
<comment type="caution">
    <text evidence="3">The sequence shown here is derived from an EMBL/GenBank/DDBJ whole genome shotgun (WGS) entry which is preliminary data.</text>
</comment>
<evidence type="ECO:0000313" key="4">
    <source>
        <dbReference type="Proteomes" id="UP001345963"/>
    </source>
</evidence>
<dbReference type="InterPro" id="IPR013783">
    <property type="entry name" value="Ig-like_fold"/>
</dbReference>
<dbReference type="InterPro" id="IPR050779">
    <property type="entry name" value="Transglutaminase"/>
</dbReference>